<dbReference type="GO" id="GO:0005524">
    <property type="term" value="F:ATP binding"/>
    <property type="evidence" value="ECO:0007669"/>
    <property type="project" value="InterPro"/>
</dbReference>
<feature type="domain" description="VWFA" evidence="3">
    <location>
        <begin position="618"/>
        <end position="820"/>
    </location>
</feature>
<dbReference type="SUPFAM" id="SSF56112">
    <property type="entry name" value="Protein kinase-like (PK-like)"/>
    <property type="match status" value="1"/>
</dbReference>
<reference evidence="4 5" key="1">
    <citation type="submission" date="2013-03" db="EMBL/GenBank/DDBJ databases">
        <title>The Genome Sequence of Phialophora europaea CBS 101466.</title>
        <authorList>
            <consortium name="The Broad Institute Genomics Platform"/>
            <person name="Cuomo C."/>
            <person name="de Hoog S."/>
            <person name="Gorbushina A."/>
            <person name="Walker B."/>
            <person name="Young S.K."/>
            <person name="Zeng Q."/>
            <person name="Gargeya S."/>
            <person name="Fitzgerald M."/>
            <person name="Haas B."/>
            <person name="Abouelleil A."/>
            <person name="Allen A.W."/>
            <person name="Alvarado L."/>
            <person name="Arachchi H.M."/>
            <person name="Berlin A.M."/>
            <person name="Chapman S.B."/>
            <person name="Gainer-Dewar J."/>
            <person name="Goldberg J."/>
            <person name="Griggs A."/>
            <person name="Gujja S."/>
            <person name="Hansen M."/>
            <person name="Howarth C."/>
            <person name="Imamovic A."/>
            <person name="Ireland A."/>
            <person name="Larimer J."/>
            <person name="McCowan C."/>
            <person name="Murphy C."/>
            <person name="Pearson M."/>
            <person name="Poon T.W."/>
            <person name="Priest M."/>
            <person name="Roberts A."/>
            <person name="Saif S."/>
            <person name="Shea T."/>
            <person name="Sisk P."/>
            <person name="Sykes S."/>
            <person name="Wortman J."/>
            <person name="Nusbaum C."/>
            <person name="Birren B."/>
        </authorList>
    </citation>
    <scope>NUCLEOTIDE SEQUENCE [LARGE SCALE GENOMIC DNA]</scope>
    <source>
        <strain evidence="4 5">CBS 101466</strain>
    </source>
</reference>
<dbReference type="RefSeq" id="XP_008721192.1">
    <property type="nucleotide sequence ID" value="XM_008722970.1"/>
</dbReference>
<dbReference type="OrthoDB" id="5986190at2759"/>
<dbReference type="InParanoid" id="W2RKY5"/>
<evidence type="ECO:0000313" key="5">
    <source>
        <dbReference type="Proteomes" id="UP000030752"/>
    </source>
</evidence>
<dbReference type="Pfam" id="PF00069">
    <property type="entry name" value="Pkinase"/>
    <property type="match status" value="1"/>
</dbReference>
<organism evidence="4 5">
    <name type="scientific">Cyphellophora europaea (strain CBS 101466)</name>
    <name type="common">Phialophora europaea</name>
    <dbReference type="NCBI Taxonomy" id="1220924"/>
    <lineage>
        <taxon>Eukaryota</taxon>
        <taxon>Fungi</taxon>
        <taxon>Dikarya</taxon>
        <taxon>Ascomycota</taxon>
        <taxon>Pezizomycotina</taxon>
        <taxon>Eurotiomycetes</taxon>
        <taxon>Chaetothyriomycetidae</taxon>
        <taxon>Chaetothyriales</taxon>
        <taxon>Cyphellophoraceae</taxon>
        <taxon>Cyphellophora</taxon>
    </lineage>
</organism>
<evidence type="ECO:0000259" key="3">
    <source>
        <dbReference type="PROSITE" id="PS50234"/>
    </source>
</evidence>
<accession>W2RKY5</accession>
<dbReference type="GeneID" id="19975990"/>
<dbReference type="PANTHER" id="PTHR24359">
    <property type="entry name" value="SERINE/THREONINE-PROTEIN KINASE SBK1"/>
    <property type="match status" value="1"/>
</dbReference>
<keyword evidence="5" id="KW-1185">Reference proteome</keyword>
<dbReference type="Gene3D" id="1.10.510.10">
    <property type="entry name" value="Transferase(Phosphotransferase) domain 1"/>
    <property type="match status" value="1"/>
</dbReference>
<evidence type="ECO:0000313" key="4">
    <source>
        <dbReference type="EMBL" id="ETN36374.1"/>
    </source>
</evidence>
<proteinExistence type="predicted"/>
<dbReference type="SMART" id="SM00220">
    <property type="entry name" value="S_TKc"/>
    <property type="match status" value="1"/>
</dbReference>
<dbReference type="InterPro" id="IPR002035">
    <property type="entry name" value="VWF_A"/>
</dbReference>
<dbReference type="GO" id="GO:0004674">
    <property type="term" value="F:protein serine/threonine kinase activity"/>
    <property type="evidence" value="ECO:0007669"/>
    <property type="project" value="TreeGrafter"/>
</dbReference>
<dbReference type="EMBL" id="KB822725">
    <property type="protein sequence ID" value="ETN36374.1"/>
    <property type="molecule type" value="Genomic_DNA"/>
</dbReference>
<sequence length="845" mass="95300">MSGGHRPHSSNTHLRNYAAWLEDHRSSTKGLGSGSSNLDTSFVPRNDALVYIKRHAAPLITALFPDLRYAPATQDVVHNCSIGLAILLSIGKGEYIADFVQSQRLYDEHLPFLEQPYSFPRPPSKRDHFYEDFYDAQWEFCAHIFKRGHGLDLKLPKQTILPIIEKVRIDRRSTSIINRISIHEAHDELHDDQELQAGHAFGGQTYVMKTYRGKEAQAMYDTEVAAFKHIINARADENFVRFYGGFRHGTSLSIILEYANVGTLDSYFVKVRPPTKSDEIRQFWINLCNVLEGIYGLHGIPADVSLDFPATRGWHQDIKPSNILALHGSGSRACDVRFKVCDLGLSHFRLSNSYTGNPHDADVGGTREYGAPECVRPDGHSPDLNRAVGQSVDVWSFGCICLEAACWLIGDHAGLIAFRESRRHETEQKRHRHSDIRCFHDGSNLLLCVQEMINSVQQEATERDDHLTYAIVEQVKRMLVAADNRPTTHELVFDVRELLRGVSTTPRRRNTAHSSSNIDDMFSSGSSRPGRDPQFDSSSGTYGSAIEESPATSTSPSFPPIPTPRPRRHPTNRLSQVPIWSQAAAWTWYNEVKAAQRLREYPPPLPHKQHFQEMGKRDIVFLVDDVKSMAPHWKQVTETVTLLAYLLKGSDKNGMDLYFSTSPPGERPENASNSSDLARTLRARSHALQESSDISLRLAEILTECRKKMSRCPMLSPGVPAPGWPFLSRKPKPMNIYVLTDGIWREHADPFSPIDHLVQTMRNTHYEPRHIGIQFVSFGNEPEGLEKMQQLDDNDAWRDKYNPSDVVDTEPYGGNVIKMVVGGIEKTFDNNENGSVPTHSLDQPG</sequence>
<dbReference type="InterPro" id="IPR000719">
    <property type="entry name" value="Prot_kinase_dom"/>
</dbReference>
<feature type="compositionally biased region" description="Polar residues" evidence="1">
    <location>
        <begin position="512"/>
        <end position="527"/>
    </location>
</feature>
<protein>
    <recommendedName>
        <fullName evidence="6">Protein kinase domain-containing protein</fullName>
    </recommendedName>
</protein>
<feature type="region of interest" description="Disordered" evidence="1">
    <location>
        <begin position="504"/>
        <end position="573"/>
    </location>
</feature>
<dbReference type="eggNOG" id="KOG4645">
    <property type="taxonomic scope" value="Eukaryota"/>
</dbReference>
<dbReference type="PROSITE" id="PS50011">
    <property type="entry name" value="PROTEIN_KINASE_DOM"/>
    <property type="match status" value="1"/>
</dbReference>
<evidence type="ECO:0000259" key="2">
    <source>
        <dbReference type="PROSITE" id="PS50011"/>
    </source>
</evidence>
<dbReference type="PANTHER" id="PTHR24359:SF1">
    <property type="entry name" value="INHIBITOR OF NUCLEAR FACTOR KAPPA-B KINASE EPSILON SUBUNIT HOMOLOG 1-RELATED"/>
    <property type="match status" value="1"/>
</dbReference>
<gene>
    <name evidence="4" type="ORF">HMPREF1541_08651</name>
</gene>
<dbReference type="VEuPathDB" id="FungiDB:HMPREF1541_08651"/>
<evidence type="ECO:0000256" key="1">
    <source>
        <dbReference type="SAM" id="MobiDB-lite"/>
    </source>
</evidence>
<dbReference type="HOGENOM" id="CLU_005931_0_0_1"/>
<dbReference type="STRING" id="1220924.W2RKY5"/>
<feature type="domain" description="Protein kinase" evidence="2">
    <location>
        <begin position="171"/>
        <end position="499"/>
    </location>
</feature>
<dbReference type="Proteomes" id="UP000030752">
    <property type="component" value="Unassembled WGS sequence"/>
</dbReference>
<dbReference type="AlphaFoldDB" id="W2RKY5"/>
<dbReference type="InterPro" id="IPR011009">
    <property type="entry name" value="Kinase-like_dom_sf"/>
</dbReference>
<name>W2RKY5_CYPE1</name>
<dbReference type="PROSITE" id="PS50234">
    <property type="entry name" value="VWFA"/>
    <property type="match status" value="1"/>
</dbReference>
<evidence type="ECO:0008006" key="6">
    <source>
        <dbReference type="Google" id="ProtNLM"/>
    </source>
</evidence>